<dbReference type="AlphaFoldDB" id="A0A2W7C973"/>
<sequence length="153" mass="16982">MKALCQEFDVRIVGAHLYPLPGETRAVGTIRRIIDRHGVEHARLVLCILAEGRGNNALIDETSLWAISDLLRACPDLVEGKTSDLLEMFDALPLGPMMATVNELRGVVHQRHALAGMIYLYARQLRSAPIVFKPADRGKMRKVKISEGEKRAA</sequence>
<dbReference type="Proteomes" id="UP000248616">
    <property type="component" value="Unassembled WGS sequence"/>
</dbReference>
<comment type="caution">
    <text evidence="1">The sequence shown here is derived from an EMBL/GenBank/DDBJ whole genome shotgun (WGS) entry which is preliminary data.</text>
</comment>
<protein>
    <submittedName>
        <fullName evidence="1">Uncharacterized protein</fullName>
    </submittedName>
</protein>
<reference evidence="2" key="1">
    <citation type="submission" date="2017-03" db="EMBL/GenBank/DDBJ databases">
        <authorList>
            <person name="Safronova V.I."/>
            <person name="Sazanova A.L."/>
            <person name="Chirak E.R."/>
        </authorList>
    </citation>
    <scope>NUCLEOTIDE SEQUENCE [LARGE SCALE GENOMIC DNA]</scope>
    <source>
        <strain evidence="2">Ach-343</strain>
    </source>
</reference>
<keyword evidence="2" id="KW-1185">Reference proteome</keyword>
<accession>A0A2W7C973</accession>
<gene>
    <name evidence="1" type="ORF">B5V02_07425</name>
</gene>
<dbReference type="EMBL" id="MZXV01000013">
    <property type="protein sequence ID" value="PZV39750.1"/>
    <property type="molecule type" value="Genomic_DNA"/>
</dbReference>
<evidence type="ECO:0000313" key="2">
    <source>
        <dbReference type="Proteomes" id="UP000248616"/>
    </source>
</evidence>
<proteinExistence type="predicted"/>
<organism evidence="1 2">
    <name type="scientific">Mesorhizobium kowhaii</name>
    <dbReference type="NCBI Taxonomy" id="1300272"/>
    <lineage>
        <taxon>Bacteria</taxon>
        <taxon>Pseudomonadati</taxon>
        <taxon>Pseudomonadota</taxon>
        <taxon>Alphaproteobacteria</taxon>
        <taxon>Hyphomicrobiales</taxon>
        <taxon>Phyllobacteriaceae</taxon>
        <taxon>Mesorhizobium</taxon>
    </lineage>
</organism>
<name>A0A2W7C973_9HYPH</name>
<evidence type="ECO:0000313" key="1">
    <source>
        <dbReference type="EMBL" id="PZV39750.1"/>
    </source>
</evidence>